<gene>
    <name evidence="2" type="ORF">GCM10009727_94990</name>
</gene>
<keyword evidence="3" id="KW-1185">Reference proteome</keyword>
<dbReference type="EMBL" id="BAAAMR010000199">
    <property type="protein sequence ID" value="GAA2170558.1"/>
    <property type="molecule type" value="Genomic_DNA"/>
</dbReference>
<evidence type="ECO:0000313" key="3">
    <source>
        <dbReference type="Proteomes" id="UP001501020"/>
    </source>
</evidence>
<evidence type="ECO:0008006" key="4">
    <source>
        <dbReference type="Google" id="ProtNLM"/>
    </source>
</evidence>
<accession>A0ABN3AIS9</accession>
<evidence type="ECO:0000313" key="2">
    <source>
        <dbReference type="EMBL" id="GAA2170558.1"/>
    </source>
</evidence>
<keyword evidence="1" id="KW-0472">Membrane</keyword>
<dbReference type="Proteomes" id="UP001501020">
    <property type="component" value="Unassembled WGS sequence"/>
</dbReference>
<evidence type="ECO:0000256" key="1">
    <source>
        <dbReference type="SAM" id="Phobius"/>
    </source>
</evidence>
<keyword evidence="1" id="KW-1133">Transmembrane helix</keyword>
<sequence length="142" mass="15305">MTRQDLPLPRRAAALAGARSIKRVYLTAGLIMGAVWAWNAGEPVWEHALKFGLLLFVGVPLLHLVQKRRTAGRPQEGPRLSLARAVAAKGVLLAAALLASYLLRSTPHGDLYVAAGLLAAIAGIGPLLHRHLVVGWRPHRLQ</sequence>
<feature type="transmembrane region" description="Helical" evidence="1">
    <location>
        <begin position="109"/>
        <end position="128"/>
    </location>
</feature>
<name>A0ABN3AIS9_9ACTN</name>
<dbReference type="RefSeq" id="WP_344284690.1">
    <property type="nucleotide sequence ID" value="NZ_BAAAMR010000199.1"/>
</dbReference>
<feature type="transmembrane region" description="Helical" evidence="1">
    <location>
        <begin position="21"/>
        <end position="41"/>
    </location>
</feature>
<feature type="transmembrane region" description="Helical" evidence="1">
    <location>
        <begin position="47"/>
        <end position="65"/>
    </location>
</feature>
<proteinExistence type="predicted"/>
<organism evidence="2 3">
    <name type="scientific">Actinomadura napierensis</name>
    <dbReference type="NCBI Taxonomy" id="267854"/>
    <lineage>
        <taxon>Bacteria</taxon>
        <taxon>Bacillati</taxon>
        <taxon>Actinomycetota</taxon>
        <taxon>Actinomycetes</taxon>
        <taxon>Streptosporangiales</taxon>
        <taxon>Thermomonosporaceae</taxon>
        <taxon>Actinomadura</taxon>
    </lineage>
</organism>
<feature type="transmembrane region" description="Helical" evidence="1">
    <location>
        <begin position="86"/>
        <end position="103"/>
    </location>
</feature>
<comment type="caution">
    <text evidence="2">The sequence shown here is derived from an EMBL/GenBank/DDBJ whole genome shotgun (WGS) entry which is preliminary data.</text>
</comment>
<reference evidence="2 3" key="1">
    <citation type="journal article" date="2019" name="Int. J. Syst. Evol. Microbiol.">
        <title>The Global Catalogue of Microorganisms (GCM) 10K type strain sequencing project: providing services to taxonomists for standard genome sequencing and annotation.</title>
        <authorList>
            <consortium name="The Broad Institute Genomics Platform"/>
            <consortium name="The Broad Institute Genome Sequencing Center for Infectious Disease"/>
            <person name="Wu L."/>
            <person name="Ma J."/>
        </authorList>
    </citation>
    <scope>NUCLEOTIDE SEQUENCE [LARGE SCALE GENOMIC DNA]</scope>
    <source>
        <strain evidence="2 3">JCM 13850</strain>
    </source>
</reference>
<keyword evidence="1" id="KW-0812">Transmembrane</keyword>
<protein>
    <recommendedName>
        <fullName evidence="4">ATP synthase subunit I</fullName>
    </recommendedName>
</protein>